<dbReference type="Gene3D" id="3.40.50.1820">
    <property type="entry name" value="alpha/beta hydrolase"/>
    <property type="match status" value="1"/>
</dbReference>
<protein>
    <submittedName>
        <fullName evidence="3">Uncharacterized protein</fullName>
    </submittedName>
</protein>
<dbReference type="PANTHER" id="PTHR10794">
    <property type="entry name" value="ABHYDROLASE DOMAIN-CONTAINING PROTEIN"/>
    <property type="match status" value="1"/>
</dbReference>
<dbReference type="InterPro" id="IPR012020">
    <property type="entry name" value="ABHD4"/>
</dbReference>
<organism evidence="3 4">
    <name type="scientific">Rhipicephalus microplus</name>
    <name type="common">Cattle tick</name>
    <name type="synonym">Boophilus microplus</name>
    <dbReference type="NCBI Taxonomy" id="6941"/>
    <lineage>
        <taxon>Eukaryota</taxon>
        <taxon>Metazoa</taxon>
        <taxon>Ecdysozoa</taxon>
        <taxon>Arthropoda</taxon>
        <taxon>Chelicerata</taxon>
        <taxon>Arachnida</taxon>
        <taxon>Acari</taxon>
        <taxon>Parasitiformes</taxon>
        <taxon>Ixodida</taxon>
        <taxon>Ixodoidea</taxon>
        <taxon>Ixodidae</taxon>
        <taxon>Rhipicephalinae</taxon>
        <taxon>Rhipicephalus</taxon>
        <taxon>Boophilus</taxon>
    </lineage>
</organism>
<evidence type="ECO:0000256" key="2">
    <source>
        <dbReference type="SAM" id="Phobius"/>
    </source>
</evidence>
<comment type="caution">
    <text evidence="3">The sequence shown here is derived from an EMBL/GenBank/DDBJ whole genome shotgun (WGS) entry which is preliminary data.</text>
</comment>
<comment type="similarity">
    <text evidence="1">Belongs to the AB hydrolase superfamily. AB hydrolase 4 family.</text>
</comment>
<keyword evidence="2" id="KW-1133">Transmembrane helix</keyword>
<feature type="transmembrane region" description="Helical" evidence="2">
    <location>
        <begin position="12"/>
        <end position="36"/>
    </location>
</feature>
<accession>A0A9J6EX40</accession>
<evidence type="ECO:0000313" key="3">
    <source>
        <dbReference type="EMBL" id="KAH8038780.1"/>
    </source>
</evidence>
<evidence type="ECO:0000256" key="1">
    <source>
        <dbReference type="ARBA" id="ARBA00010884"/>
    </source>
</evidence>
<sequence length="418" mass="44761">MTTTELMAEAIQLLFLSPLSTFSVLVWLAALLLHALSPRLEPRGSRPRLVARESDFSRFLATAIPALTQAYAPPAWARHPTVQSLLAATVLRRSTEVPFFRTHLQLRDRGLVALDWAGSTPSAQPANPDEVLLIVLVLPDLGRDPCSVGDTCRAILARGMRAVVLTQRGHAGCPLTTPRLQAYGDPGDLRQVVRFLRGHYGRCRVAVLGIGTGADLLLAYLGDTGSSSGLLAAVAISPLYEPEKLLEQSPWPIGVLRRRALQRVVAEHGGVLCRAGYSSSSATSAAVDVEGALSATSWMDVEQKVLWPACGASSAAQYWERNAPLRDADDIATPLLCVSSADDPAVPQWALPMDIFQIDPQLVLLLTEHGGHGGFVAGLGSSSPTAPRSWADGVALDFIAATLDFTSRDGRLRKCATR</sequence>
<dbReference type="OrthoDB" id="247542at2759"/>
<keyword evidence="4" id="KW-1185">Reference proteome</keyword>
<dbReference type="SUPFAM" id="SSF53474">
    <property type="entry name" value="alpha/beta-Hydrolases"/>
    <property type="match status" value="1"/>
</dbReference>
<reference evidence="3" key="2">
    <citation type="submission" date="2021-09" db="EMBL/GenBank/DDBJ databases">
        <authorList>
            <person name="Jia N."/>
            <person name="Wang J."/>
            <person name="Shi W."/>
            <person name="Du L."/>
            <person name="Sun Y."/>
            <person name="Zhan W."/>
            <person name="Jiang J."/>
            <person name="Wang Q."/>
            <person name="Zhang B."/>
            <person name="Ji P."/>
            <person name="Sakyi L.B."/>
            <person name="Cui X."/>
            <person name="Yuan T."/>
            <person name="Jiang B."/>
            <person name="Yang W."/>
            <person name="Lam T.T.-Y."/>
            <person name="Chang Q."/>
            <person name="Ding S."/>
            <person name="Wang X."/>
            <person name="Zhu J."/>
            <person name="Ruan X."/>
            <person name="Zhao L."/>
            <person name="Wei J."/>
            <person name="Que T."/>
            <person name="Du C."/>
            <person name="Cheng J."/>
            <person name="Dai P."/>
            <person name="Han X."/>
            <person name="Huang E."/>
            <person name="Gao Y."/>
            <person name="Liu J."/>
            <person name="Shao H."/>
            <person name="Ye R."/>
            <person name="Li L."/>
            <person name="Wei W."/>
            <person name="Wang X."/>
            <person name="Wang C."/>
            <person name="Huo Q."/>
            <person name="Li W."/>
            <person name="Guo W."/>
            <person name="Chen H."/>
            <person name="Chen S."/>
            <person name="Zhou L."/>
            <person name="Zhou L."/>
            <person name="Ni X."/>
            <person name="Tian J."/>
            <person name="Zhou Y."/>
            <person name="Sheng Y."/>
            <person name="Liu T."/>
            <person name="Pan Y."/>
            <person name="Xia L."/>
            <person name="Li J."/>
            <person name="Zhao F."/>
            <person name="Cao W."/>
        </authorList>
    </citation>
    <scope>NUCLEOTIDE SEQUENCE</scope>
    <source>
        <strain evidence="3">Rmic-2018</strain>
        <tissue evidence="3">Larvae</tissue>
    </source>
</reference>
<keyword evidence="2" id="KW-0472">Membrane</keyword>
<dbReference type="GO" id="GO:0034338">
    <property type="term" value="F:short-chain carboxylesterase activity"/>
    <property type="evidence" value="ECO:0007669"/>
    <property type="project" value="TreeGrafter"/>
</dbReference>
<dbReference type="InterPro" id="IPR050960">
    <property type="entry name" value="AB_hydrolase_4_sf"/>
</dbReference>
<name>A0A9J6EX40_RHIMP</name>
<proteinExistence type="inferred from homology"/>
<dbReference type="InterPro" id="IPR029058">
    <property type="entry name" value="AB_hydrolase_fold"/>
</dbReference>
<gene>
    <name evidence="3" type="ORF">HPB51_003264</name>
</gene>
<reference evidence="3" key="1">
    <citation type="journal article" date="2020" name="Cell">
        <title>Large-Scale Comparative Analyses of Tick Genomes Elucidate Their Genetic Diversity and Vector Capacities.</title>
        <authorList>
            <consortium name="Tick Genome and Microbiome Consortium (TIGMIC)"/>
            <person name="Jia N."/>
            <person name="Wang J."/>
            <person name="Shi W."/>
            <person name="Du L."/>
            <person name="Sun Y."/>
            <person name="Zhan W."/>
            <person name="Jiang J.F."/>
            <person name="Wang Q."/>
            <person name="Zhang B."/>
            <person name="Ji P."/>
            <person name="Bell-Sakyi L."/>
            <person name="Cui X.M."/>
            <person name="Yuan T.T."/>
            <person name="Jiang B.G."/>
            <person name="Yang W.F."/>
            <person name="Lam T.T."/>
            <person name="Chang Q.C."/>
            <person name="Ding S.J."/>
            <person name="Wang X.J."/>
            <person name="Zhu J.G."/>
            <person name="Ruan X.D."/>
            <person name="Zhao L."/>
            <person name="Wei J.T."/>
            <person name="Ye R.Z."/>
            <person name="Que T.C."/>
            <person name="Du C.H."/>
            <person name="Zhou Y.H."/>
            <person name="Cheng J.X."/>
            <person name="Dai P.F."/>
            <person name="Guo W.B."/>
            <person name="Han X.H."/>
            <person name="Huang E.J."/>
            <person name="Li L.F."/>
            <person name="Wei W."/>
            <person name="Gao Y.C."/>
            <person name="Liu J.Z."/>
            <person name="Shao H.Z."/>
            <person name="Wang X."/>
            <person name="Wang C.C."/>
            <person name="Yang T.C."/>
            <person name="Huo Q.B."/>
            <person name="Li W."/>
            <person name="Chen H.Y."/>
            <person name="Chen S.E."/>
            <person name="Zhou L.G."/>
            <person name="Ni X.B."/>
            <person name="Tian J.H."/>
            <person name="Sheng Y."/>
            <person name="Liu T."/>
            <person name="Pan Y.S."/>
            <person name="Xia L.Y."/>
            <person name="Li J."/>
            <person name="Zhao F."/>
            <person name="Cao W.C."/>
        </authorList>
    </citation>
    <scope>NUCLEOTIDE SEQUENCE</scope>
    <source>
        <strain evidence="3">Rmic-2018</strain>
    </source>
</reference>
<dbReference type="Proteomes" id="UP000821866">
    <property type="component" value="Chromosome 1"/>
</dbReference>
<dbReference type="VEuPathDB" id="VectorBase:LOC119172821"/>
<dbReference type="EMBL" id="JABSTU010000001">
    <property type="protein sequence ID" value="KAH8038780.1"/>
    <property type="molecule type" value="Genomic_DNA"/>
</dbReference>
<dbReference type="OMA" id="SREYLQM"/>
<dbReference type="AlphaFoldDB" id="A0A9J6EX40"/>
<evidence type="ECO:0000313" key="4">
    <source>
        <dbReference type="Proteomes" id="UP000821866"/>
    </source>
</evidence>
<dbReference type="GO" id="GO:0047372">
    <property type="term" value="F:monoacylglycerol lipase activity"/>
    <property type="evidence" value="ECO:0007669"/>
    <property type="project" value="TreeGrafter"/>
</dbReference>
<dbReference type="PIRSF" id="PIRSF005211">
    <property type="entry name" value="Ab_hydro_YheT"/>
    <property type="match status" value="1"/>
</dbReference>
<dbReference type="PANTHER" id="PTHR10794:SF93">
    <property type="entry name" value="SERINE AMINOPEPTIDASE S33 DOMAIN-CONTAINING PROTEIN"/>
    <property type="match status" value="1"/>
</dbReference>
<keyword evidence="2" id="KW-0812">Transmembrane</keyword>